<comment type="similarity">
    <text evidence="2">Belongs to the bacterial ribosomal protein bL32 family.</text>
</comment>
<evidence type="ECO:0000256" key="4">
    <source>
        <dbReference type="ARBA" id="ARBA00022980"/>
    </source>
</evidence>
<dbReference type="PANTHER" id="PTHR21026">
    <property type="entry name" value="39S RIBOSOMAL PROTEIN L32, MITOCHONDRIAL"/>
    <property type="match status" value="1"/>
</dbReference>
<dbReference type="AlphaFoldDB" id="C1FIP8"/>
<evidence type="ECO:0000256" key="7">
    <source>
        <dbReference type="ARBA" id="ARBA00039935"/>
    </source>
</evidence>
<protein>
    <recommendedName>
        <fullName evidence="7">Large ribosomal subunit protein bL32m</fullName>
    </recommendedName>
</protein>
<evidence type="ECO:0000256" key="6">
    <source>
        <dbReference type="ARBA" id="ARBA00023274"/>
    </source>
</evidence>
<keyword evidence="6" id="KW-0687">Ribonucleoprotein</keyword>
<dbReference type="RefSeq" id="XP_002508953.1">
    <property type="nucleotide sequence ID" value="XM_002508907.1"/>
</dbReference>
<organism evidence="8 9">
    <name type="scientific">Micromonas commoda (strain RCC299 / NOUM17 / CCMP2709)</name>
    <name type="common">Picoplanktonic green alga</name>
    <dbReference type="NCBI Taxonomy" id="296587"/>
    <lineage>
        <taxon>Eukaryota</taxon>
        <taxon>Viridiplantae</taxon>
        <taxon>Chlorophyta</taxon>
        <taxon>Mamiellophyceae</taxon>
        <taxon>Mamiellales</taxon>
        <taxon>Mamiellaceae</taxon>
        <taxon>Micromonas</taxon>
    </lineage>
</organism>
<evidence type="ECO:0000256" key="5">
    <source>
        <dbReference type="ARBA" id="ARBA00023128"/>
    </source>
</evidence>
<dbReference type="EMBL" id="CP001577">
    <property type="protein sequence ID" value="ACO70211.1"/>
    <property type="molecule type" value="Genomic_DNA"/>
</dbReference>
<dbReference type="PANTHER" id="PTHR21026:SF2">
    <property type="entry name" value="LARGE RIBOSOMAL SUBUNIT PROTEIN BL32M"/>
    <property type="match status" value="1"/>
</dbReference>
<keyword evidence="9" id="KW-1185">Reference proteome</keyword>
<dbReference type="STRING" id="296587.C1FIP8"/>
<evidence type="ECO:0000256" key="2">
    <source>
        <dbReference type="ARBA" id="ARBA00008560"/>
    </source>
</evidence>
<name>C1FIP8_MICCC</name>
<gene>
    <name evidence="8" type="ORF">MICPUN_103571</name>
</gene>
<dbReference type="eggNOG" id="ENOG502S4EG">
    <property type="taxonomic scope" value="Eukaryota"/>
</dbReference>
<keyword evidence="3" id="KW-0809">Transit peptide</keyword>
<comment type="subcellular location">
    <subcellularLocation>
        <location evidence="1">Mitochondrion</location>
    </subcellularLocation>
</comment>
<dbReference type="InParanoid" id="C1FIP8"/>
<keyword evidence="5" id="KW-0496">Mitochondrion</keyword>
<sequence length="184" mass="19347">MFRRCAFTAARAALADVPRASSAASLGCPASRDAAAAAGAGFGARRWMSCWVVGSMGSVGGAPGYVSTRPPVGPARIVEAARPHQRPAIPETGVTRWDVNVEHGPFGRGGGEMELTAVPKRKVTPSRKGKRNQFKRIRFVGEAVRCADCGKVKKPHVYCDQCSTNVFDRGVEGEGAVPPAGKAQ</sequence>
<evidence type="ECO:0000256" key="3">
    <source>
        <dbReference type="ARBA" id="ARBA00022946"/>
    </source>
</evidence>
<dbReference type="KEGG" id="mis:MICPUN_103571"/>
<dbReference type="InterPro" id="IPR051991">
    <property type="entry name" value="Mitoribosomal_protein_bL32"/>
</dbReference>
<dbReference type="GeneID" id="8247839"/>
<reference evidence="8 9" key="1">
    <citation type="journal article" date="2009" name="Science">
        <title>Green evolution and dynamic adaptations revealed by genomes of the marine picoeukaryotes Micromonas.</title>
        <authorList>
            <person name="Worden A.Z."/>
            <person name="Lee J.H."/>
            <person name="Mock T."/>
            <person name="Rouze P."/>
            <person name="Simmons M.P."/>
            <person name="Aerts A.L."/>
            <person name="Allen A.E."/>
            <person name="Cuvelier M.L."/>
            <person name="Derelle E."/>
            <person name="Everett M.V."/>
            <person name="Foulon E."/>
            <person name="Grimwood J."/>
            <person name="Gundlach H."/>
            <person name="Henrissat B."/>
            <person name="Napoli C."/>
            <person name="McDonald S.M."/>
            <person name="Parker M.S."/>
            <person name="Rombauts S."/>
            <person name="Salamov A."/>
            <person name="Von Dassow P."/>
            <person name="Badger J.H."/>
            <person name="Coutinho P.M."/>
            <person name="Demir E."/>
            <person name="Dubchak I."/>
            <person name="Gentemann C."/>
            <person name="Eikrem W."/>
            <person name="Gready J.E."/>
            <person name="John U."/>
            <person name="Lanier W."/>
            <person name="Lindquist E.A."/>
            <person name="Lucas S."/>
            <person name="Mayer K.F."/>
            <person name="Moreau H."/>
            <person name="Not F."/>
            <person name="Otillar R."/>
            <person name="Panaud O."/>
            <person name="Pangilinan J."/>
            <person name="Paulsen I."/>
            <person name="Piegu B."/>
            <person name="Poliakov A."/>
            <person name="Robbens S."/>
            <person name="Schmutz J."/>
            <person name="Toulza E."/>
            <person name="Wyss T."/>
            <person name="Zelensky A."/>
            <person name="Zhou K."/>
            <person name="Armbrust E.V."/>
            <person name="Bhattacharya D."/>
            <person name="Goodenough U.W."/>
            <person name="Van de Peer Y."/>
            <person name="Grigoriev I.V."/>
        </authorList>
    </citation>
    <scope>NUCLEOTIDE SEQUENCE [LARGE SCALE GENOMIC DNA]</scope>
    <source>
        <strain evidence="9">RCC299 / NOUM17</strain>
    </source>
</reference>
<dbReference type="GO" id="GO:0003735">
    <property type="term" value="F:structural constituent of ribosome"/>
    <property type="evidence" value="ECO:0007669"/>
    <property type="project" value="InterPro"/>
</dbReference>
<accession>C1FIP8</accession>
<dbReference type="GO" id="GO:0005762">
    <property type="term" value="C:mitochondrial large ribosomal subunit"/>
    <property type="evidence" value="ECO:0007669"/>
    <property type="project" value="TreeGrafter"/>
</dbReference>
<keyword evidence="4" id="KW-0689">Ribosomal protein</keyword>
<evidence type="ECO:0000313" key="9">
    <source>
        <dbReference type="Proteomes" id="UP000002009"/>
    </source>
</evidence>
<dbReference type="OrthoDB" id="2014905at2759"/>
<dbReference type="Pfam" id="PF01783">
    <property type="entry name" value="Ribosomal_L32p"/>
    <property type="match status" value="1"/>
</dbReference>
<evidence type="ECO:0000313" key="8">
    <source>
        <dbReference type="EMBL" id="ACO70211.1"/>
    </source>
</evidence>
<dbReference type="NCBIfam" id="TIGR01031">
    <property type="entry name" value="rpmF_bact"/>
    <property type="match status" value="1"/>
</dbReference>
<dbReference type="SUPFAM" id="SSF57829">
    <property type="entry name" value="Zn-binding ribosomal proteins"/>
    <property type="match status" value="1"/>
</dbReference>
<dbReference type="Proteomes" id="UP000002009">
    <property type="component" value="Chromosome 12"/>
</dbReference>
<proteinExistence type="inferred from homology"/>
<dbReference type="InterPro" id="IPR011332">
    <property type="entry name" value="Ribosomal_zn-bd"/>
</dbReference>
<dbReference type="GO" id="GO:0006412">
    <property type="term" value="P:translation"/>
    <property type="evidence" value="ECO:0007669"/>
    <property type="project" value="InterPro"/>
</dbReference>
<evidence type="ECO:0000256" key="1">
    <source>
        <dbReference type="ARBA" id="ARBA00004173"/>
    </source>
</evidence>
<dbReference type="InterPro" id="IPR002677">
    <property type="entry name" value="Ribosomal_bL32"/>
</dbReference>